<dbReference type="PANTHER" id="PTHR24238">
    <property type="entry name" value="G-PROTEIN COUPLED RECEPTOR"/>
    <property type="match status" value="1"/>
</dbReference>
<dbReference type="EMBL" id="UYJE01005702">
    <property type="protein sequence ID" value="VDI39606.1"/>
    <property type="molecule type" value="Genomic_DNA"/>
</dbReference>
<dbReference type="AlphaFoldDB" id="A0A8B6EVW2"/>
<dbReference type="CDD" id="cd00637">
    <property type="entry name" value="7tm_classA_rhodopsin-like"/>
    <property type="match status" value="1"/>
</dbReference>
<evidence type="ECO:0000313" key="12">
    <source>
        <dbReference type="Proteomes" id="UP000596742"/>
    </source>
</evidence>
<dbReference type="InterPro" id="IPR017452">
    <property type="entry name" value="GPCR_Rhodpsn_7TM"/>
</dbReference>
<keyword evidence="6 8" id="KW-0675">Receptor</keyword>
<keyword evidence="5 9" id="KW-0472">Membrane</keyword>
<keyword evidence="2 8" id="KW-0812">Transmembrane</keyword>
<evidence type="ECO:0000256" key="1">
    <source>
        <dbReference type="ARBA" id="ARBA00004141"/>
    </source>
</evidence>
<name>A0A8B6EVW2_MYTGA</name>
<dbReference type="InterPro" id="IPR000276">
    <property type="entry name" value="GPCR_Rhodpsn"/>
</dbReference>
<evidence type="ECO:0000259" key="10">
    <source>
        <dbReference type="PROSITE" id="PS50262"/>
    </source>
</evidence>
<feature type="transmembrane region" description="Helical" evidence="9">
    <location>
        <begin position="20"/>
        <end position="41"/>
    </location>
</feature>
<keyword evidence="12" id="KW-1185">Reference proteome</keyword>
<feature type="transmembrane region" description="Helical" evidence="9">
    <location>
        <begin position="236"/>
        <end position="258"/>
    </location>
</feature>
<dbReference type="Proteomes" id="UP000596742">
    <property type="component" value="Unassembled WGS sequence"/>
</dbReference>
<evidence type="ECO:0000256" key="9">
    <source>
        <dbReference type="SAM" id="Phobius"/>
    </source>
</evidence>
<sequence length="360" mass="41449">MNVTLDDINHAKIQKLLAPIVYLAILMVVGIPGNLTVLIIYRRRYAKSVYRTIIWNLALTDLLFCTLTMPFNIGRLIRYYTFENLWICKIFTTVIIFFIMYSSHLLVTLSIHRFRQVCMPLKSQINILNVRYWIIGGFILAVFLDTPQFILQPIDEVKLPYNLTGHVCAVSFKNSSFAEIYNGFLTFLFGFYAFVLFILYICIGHKMYLQHKIKKNAIATKSIPREDDISGKITKIAITVSAVFAMSYIPLFVLKLLVDVIKPEELNAVQFSILKILERSYAINHVANPFIYAFYDQRFRRQFGTFFVAPWRLKQIESTTGHADGESRTPSVEKTLESSLNTSAMIKIDLSKSADRDNAK</sequence>
<dbReference type="PROSITE" id="PS50262">
    <property type="entry name" value="G_PROTEIN_RECEP_F1_2"/>
    <property type="match status" value="1"/>
</dbReference>
<evidence type="ECO:0000256" key="7">
    <source>
        <dbReference type="ARBA" id="ARBA00023224"/>
    </source>
</evidence>
<evidence type="ECO:0000256" key="6">
    <source>
        <dbReference type="ARBA" id="ARBA00023170"/>
    </source>
</evidence>
<evidence type="ECO:0000256" key="5">
    <source>
        <dbReference type="ARBA" id="ARBA00023136"/>
    </source>
</evidence>
<dbReference type="PRINTS" id="PR00237">
    <property type="entry name" value="GPCRRHODOPSN"/>
</dbReference>
<dbReference type="GO" id="GO:0004930">
    <property type="term" value="F:G protein-coupled receptor activity"/>
    <property type="evidence" value="ECO:0007669"/>
    <property type="project" value="UniProtKB-KW"/>
</dbReference>
<feature type="transmembrane region" description="Helical" evidence="9">
    <location>
        <begin position="91"/>
        <end position="111"/>
    </location>
</feature>
<keyword evidence="3 9" id="KW-1133">Transmembrane helix</keyword>
<organism evidence="11 12">
    <name type="scientific">Mytilus galloprovincialis</name>
    <name type="common">Mediterranean mussel</name>
    <dbReference type="NCBI Taxonomy" id="29158"/>
    <lineage>
        <taxon>Eukaryota</taxon>
        <taxon>Metazoa</taxon>
        <taxon>Spiralia</taxon>
        <taxon>Lophotrochozoa</taxon>
        <taxon>Mollusca</taxon>
        <taxon>Bivalvia</taxon>
        <taxon>Autobranchia</taxon>
        <taxon>Pteriomorphia</taxon>
        <taxon>Mytilida</taxon>
        <taxon>Mytiloidea</taxon>
        <taxon>Mytilidae</taxon>
        <taxon>Mytilinae</taxon>
        <taxon>Mytilus</taxon>
    </lineage>
</organism>
<reference evidence="11" key="1">
    <citation type="submission" date="2018-11" db="EMBL/GenBank/DDBJ databases">
        <authorList>
            <person name="Alioto T."/>
            <person name="Alioto T."/>
        </authorList>
    </citation>
    <scope>NUCLEOTIDE SEQUENCE</scope>
</reference>
<evidence type="ECO:0000256" key="4">
    <source>
        <dbReference type="ARBA" id="ARBA00023040"/>
    </source>
</evidence>
<evidence type="ECO:0000313" key="11">
    <source>
        <dbReference type="EMBL" id="VDI39606.1"/>
    </source>
</evidence>
<dbReference type="Gene3D" id="1.20.1070.10">
    <property type="entry name" value="Rhodopsin 7-helix transmembrane proteins"/>
    <property type="match status" value="1"/>
</dbReference>
<evidence type="ECO:0000256" key="3">
    <source>
        <dbReference type="ARBA" id="ARBA00022989"/>
    </source>
</evidence>
<feature type="transmembrane region" description="Helical" evidence="9">
    <location>
        <begin position="53"/>
        <end position="71"/>
    </location>
</feature>
<dbReference type="PANTHER" id="PTHR24238:SF47">
    <property type="entry name" value="ECDYSTEROIDS_DOPAMINE RECEPTOR-RELATED"/>
    <property type="match status" value="1"/>
</dbReference>
<evidence type="ECO:0000256" key="2">
    <source>
        <dbReference type="ARBA" id="ARBA00022692"/>
    </source>
</evidence>
<protein>
    <recommendedName>
        <fullName evidence="10">G-protein coupled receptors family 1 profile domain-containing protein</fullName>
    </recommendedName>
</protein>
<comment type="similarity">
    <text evidence="8">Belongs to the G-protein coupled receptor 1 family.</text>
</comment>
<comment type="subcellular location">
    <subcellularLocation>
        <location evidence="1">Membrane</location>
        <topology evidence="1">Multi-pass membrane protein</topology>
    </subcellularLocation>
</comment>
<keyword evidence="7 8" id="KW-0807">Transducer</keyword>
<dbReference type="OrthoDB" id="6087181at2759"/>
<dbReference type="GO" id="GO:0016020">
    <property type="term" value="C:membrane"/>
    <property type="evidence" value="ECO:0007669"/>
    <property type="project" value="UniProtKB-SubCell"/>
</dbReference>
<dbReference type="Pfam" id="PF00001">
    <property type="entry name" value="7tm_1"/>
    <property type="match status" value="1"/>
</dbReference>
<feature type="transmembrane region" description="Helical" evidence="9">
    <location>
        <begin position="180"/>
        <end position="203"/>
    </location>
</feature>
<evidence type="ECO:0000256" key="8">
    <source>
        <dbReference type="RuleBase" id="RU000688"/>
    </source>
</evidence>
<dbReference type="PROSITE" id="PS00237">
    <property type="entry name" value="G_PROTEIN_RECEP_F1_1"/>
    <property type="match status" value="1"/>
</dbReference>
<proteinExistence type="inferred from homology"/>
<feature type="domain" description="G-protein coupled receptors family 1 profile" evidence="10">
    <location>
        <begin position="33"/>
        <end position="292"/>
    </location>
</feature>
<dbReference type="SUPFAM" id="SSF81321">
    <property type="entry name" value="Family A G protein-coupled receptor-like"/>
    <property type="match status" value="1"/>
</dbReference>
<comment type="caution">
    <text evidence="11">The sequence shown here is derived from an EMBL/GenBank/DDBJ whole genome shotgun (WGS) entry which is preliminary data.</text>
</comment>
<gene>
    <name evidence="11" type="ORF">MGAL_10B011699</name>
</gene>
<feature type="transmembrane region" description="Helical" evidence="9">
    <location>
        <begin position="132"/>
        <end position="151"/>
    </location>
</feature>
<accession>A0A8B6EVW2</accession>
<keyword evidence="4 8" id="KW-0297">G-protein coupled receptor</keyword>